<name>A0ABW8RE12_9BACI</name>
<comment type="caution">
    <text evidence="1">The sequence shown here is derived from an EMBL/GenBank/DDBJ whole genome shotgun (WGS) entry which is preliminary data.</text>
</comment>
<organism evidence="1 2">
    <name type="scientific">Bacillus salipaludis</name>
    <dbReference type="NCBI Taxonomy" id="2547811"/>
    <lineage>
        <taxon>Bacteria</taxon>
        <taxon>Bacillati</taxon>
        <taxon>Bacillota</taxon>
        <taxon>Bacilli</taxon>
        <taxon>Bacillales</taxon>
        <taxon>Bacillaceae</taxon>
        <taxon>Bacillus</taxon>
    </lineage>
</organism>
<reference evidence="1 2" key="1">
    <citation type="submission" date="2024-11" db="EMBL/GenBank/DDBJ databases">
        <authorList>
            <person name="Lucas J.A."/>
        </authorList>
    </citation>
    <scope>NUCLEOTIDE SEQUENCE [LARGE SCALE GENOMIC DNA]</scope>
    <source>
        <strain evidence="1 2">Z 5.4</strain>
    </source>
</reference>
<keyword evidence="2" id="KW-1185">Reference proteome</keyword>
<proteinExistence type="predicted"/>
<accession>A0ABW8RE12</accession>
<protein>
    <submittedName>
        <fullName evidence="1">Uncharacterized protein</fullName>
    </submittedName>
</protein>
<sequence>MRKVAGEKMKLYKNNHETLISSINSVRSDHFDGINAIYRLVAYVPILLGVSVDGIRRQAQKLIKDIDQLSVRPNQIFIFDNMIEIVWYAKDYQMVMNRGQYLGLVFEFVEFLNNASIQDLYIKSGFFSDDPDDSVKCVSNDMINFFPEFNQECFGAGWNEPIKIVNLNRNLGSSPQ</sequence>
<dbReference type="RefSeq" id="WP_406580333.1">
    <property type="nucleotide sequence ID" value="NZ_JBJHQH010000005.1"/>
</dbReference>
<dbReference type="Proteomes" id="UP001623041">
    <property type="component" value="Unassembled WGS sequence"/>
</dbReference>
<gene>
    <name evidence="1" type="ORF">ACJEBI_09475</name>
</gene>
<evidence type="ECO:0000313" key="1">
    <source>
        <dbReference type="EMBL" id="MFK9091714.1"/>
    </source>
</evidence>
<evidence type="ECO:0000313" key="2">
    <source>
        <dbReference type="Proteomes" id="UP001623041"/>
    </source>
</evidence>
<dbReference type="EMBL" id="JBJHQH010000005">
    <property type="protein sequence ID" value="MFK9091714.1"/>
    <property type="molecule type" value="Genomic_DNA"/>
</dbReference>